<evidence type="ECO:0000313" key="7">
    <source>
        <dbReference type="Proteomes" id="UP001187531"/>
    </source>
</evidence>
<reference evidence="6" key="1">
    <citation type="submission" date="2023-07" db="EMBL/GenBank/DDBJ databases">
        <title>Chromosome-level genome assembly of Artemia franciscana.</title>
        <authorList>
            <person name="Jo E."/>
        </authorList>
    </citation>
    <scope>NUCLEOTIDE SEQUENCE</scope>
    <source>
        <tissue evidence="6">Whole body</tissue>
    </source>
</reference>
<gene>
    <name evidence="6" type="ORF">QYM36_018466</name>
</gene>
<comment type="caution">
    <text evidence="6">The sequence shown here is derived from an EMBL/GenBank/DDBJ whole genome shotgun (WGS) entry which is preliminary data.</text>
</comment>
<dbReference type="Pfam" id="PF00152">
    <property type="entry name" value="tRNA-synt_2"/>
    <property type="match status" value="1"/>
</dbReference>
<dbReference type="GO" id="GO:0005829">
    <property type="term" value="C:cytosol"/>
    <property type="evidence" value="ECO:0007669"/>
    <property type="project" value="TreeGrafter"/>
</dbReference>
<keyword evidence="2" id="KW-0547">Nucleotide-binding</keyword>
<dbReference type="Proteomes" id="UP001187531">
    <property type="component" value="Unassembled WGS sequence"/>
</dbReference>
<dbReference type="GO" id="GO:0005739">
    <property type="term" value="C:mitochondrion"/>
    <property type="evidence" value="ECO:0007669"/>
    <property type="project" value="TreeGrafter"/>
</dbReference>
<evidence type="ECO:0000259" key="5">
    <source>
        <dbReference type="Pfam" id="PF00152"/>
    </source>
</evidence>
<keyword evidence="7" id="KW-1185">Reference proteome</keyword>
<feature type="compositionally biased region" description="Basic and acidic residues" evidence="4">
    <location>
        <begin position="83"/>
        <end position="99"/>
    </location>
</feature>
<dbReference type="GO" id="GO:0004824">
    <property type="term" value="F:lysine-tRNA ligase activity"/>
    <property type="evidence" value="ECO:0007669"/>
    <property type="project" value="TreeGrafter"/>
</dbReference>
<feature type="region of interest" description="Disordered" evidence="4">
    <location>
        <begin position="80"/>
        <end position="99"/>
    </location>
</feature>
<keyword evidence="3" id="KW-0067">ATP-binding</keyword>
<proteinExistence type="predicted"/>
<dbReference type="GO" id="GO:0005524">
    <property type="term" value="F:ATP binding"/>
    <property type="evidence" value="ECO:0007669"/>
    <property type="project" value="InterPro"/>
</dbReference>
<dbReference type="PANTHER" id="PTHR42918:SF9">
    <property type="entry name" value="LYSINE--TRNA LIGASE"/>
    <property type="match status" value="1"/>
</dbReference>
<evidence type="ECO:0000256" key="4">
    <source>
        <dbReference type="SAM" id="MobiDB-lite"/>
    </source>
</evidence>
<dbReference type="Gene3D" id="3.30.930.10">
    <property type="entry name" value="Bira Bifunctional Protein, Domain 2"/>
    <property type="match status" value="1"/>
</dbReference>
<dbReference type="InterPro" id="IPR045864">
    <property type="entry name" value="aa-tRNA-synth_II/BPL/LPL"/>
</dbReference>
<dbReference type="GO" id="GO:0017101">
    <property type="term" value="C:aminoacyl-tRNA synthetase multienzyme complex"/>
    <property type="evidence" value="ECO:0007669"/>
    <property type="project" value="TreeGrafter"/>
</dbReference>
<dbReference type="PANTHER" id="PTHR42918">
    <property type="entry name" value="LYSYL-TRNA SYNTHETASE"/>
    <property type="match status" value="1"/>
</dbReference>
<organism evidence="6 7">
    <name type="scientific">Artemia franciscana</name>
    <name type="common">Brine shrimp</name>
    <name type="synonym">Artemia sanfranciscana</name>
    <dbReference type="NCBI Taxonomy" id="6661"/>
    <lineage>
        <taxon>Eukaryota</taxon>
        <taxon>Metazoa</taxon>
        <taxon>Ecdysozoa</taxon>
        <taxon>Arthropoda</taxon>
        <taxon>Crustacea</taxon>
        <taxon>Branchiopoda</taxon>
        <taxon>Anostraca</taxon>
        <taxon>Artemiidae</taxon>
        <taxon>Artemia</taxon>
    </lineage>
</organism>
<evidence type="ECO:0000256" key="3">
    <source>
        <dbReference type="ARBA" id="ARBA00022840"/>
    </source>
</evidence>
<dbReference type="GO" id="GO:0000049">
    <property type="term" value="F:tRNA binding"/>
    <property type="evidence" value="ECO:0007669"/>
    <property type="project" value="TreeGrafter"/>
</dbReference>
<dbReference type="InterPro" id="IPR004364">
    <property type="entry name" value="Aa-tRNA-synt_II"/>
</dbReference>
<dbReference type="GO" id="GO:0006430">
    <property type="term" value="P:lysyl-tRNA aminoacylation"/>
    <property type="evidence" value="ECO:0007669"/>
    <property type="project" value="TreeGrafter"/>
</dbReference>
<feature type="domain" description="Aminoacyl-tRNA synthetase class II (D/K/N)" evidence="5">
    <location>
        <begin position="10"/>
        <end position="82"/>
    </location>
</feature>
<sequence length="99" mass="10886">MSSVDKADGDDEAQMVDANFCSALEYGLPPSGGWGMGIDRVAMFLTNSNNIKVESAFIKMLISSAKITRRMRGSEVLFFPAMKPEDNKPKEHSQENGQL</sequence>
<evidence type="ECO:0000256" key="1">
    <source>
        <dbReference type="ARBA" id="ARBA00022598"/>
    </source>
</evidence>
<dbReference type="EMBL" id="JAVRJZ010000131">
    <property type="protein sequence ID" value="KAK2702936.1"/>
    <property type="molecule type" value="Genomic_DNA"/>
</dbReference>
<dbReference type="AlphaFoldDB" id="A0AA88H8T4"/>
<evidence type="ECO:0000256" key="2">
    <source>
        <dbReference type="ARBA" id="ARBA00022741"/>
    </source>
</evidence>
<keyword evidence="1" id="KW-0436">Ligase</keyword>
<name>A0AA88H8T4_ARTSF</name>
<accession>A0AA88H8T4</accession>
<evidence type="ECO:0000313" key="6">
    <source>
        <dbReference type="EMBL" id="KAK2702936.1"/>
    </source>
</evidence>
<protein>
    <recommendedName>
        <fullName evidence="5">Aminoacyl-tRNA synthetase class II (D/K/N) domain-containing protein</fullName>
    </recommendedName>
</protein>
<dbReference type="SUPFAM" id="SSF55681">
    <property type="entry name" value="Class II aaRS and biotin synthetases"/>
    <property type="match status" value="1"/>
</dbReference>